<feature type="domain" description="Formyl transferase C-terminal" evidence="7">
    <location>
        <begin position="202"/>
        <end position="299"/>
    </location>
</feature>
<organism evidence="8 9">
    <name type="scientific">Luteimicrobium subarcticum</name>
    <dbReference type="NCBI Taxonomy" id="620910"/>
    <lineage>
        <taxon>Bacteria</taxon>
        <taxon>Bacillati</taxon>
        <taxon>Actinomycetota</taxon>
        <taxon>Actinomycetes</taxon>
        <taxon>Micrococcales</taxon>
        <taxon>Luteimicrobium</taxon>
    </lineage>
</organism>
<dbReference type="CDD" id="cd08704">
    <property type="entry name" value="Met_tRNA_FMT_C"/>
    <property type="match status" value="1"/>
</dbReference>
<dbReference type="InterPro" id="IPR002376">
    <property type="entry name" value="Formyl_transf_N"/>
</dbReference>
<protein>
    <recommendedName>
        <fullName evidence="2 5">Methionyl-tRNA formyltransferase</fullName>
        <ecNumber evidence="2 5">2.1.2.9</ecNumber>
    </recommendedName>
</protein>
<dbReference type="InterPro" id="IPR005794">
    <property type="entry name" value="Fmt"/>
</dbReference>
<name>A0A2M8W3U2_9MICO</name>
<keyword evidence="4 5" id="KW-0648">Protein biosynthesis</keyword>
<dbReference type="Gene3D" id="3.40.50.12230">
    <property type="match status" value="1"/>
</dbReference>
<evidence type="ECO:0000313" key="9">
    <source>
        <dbReference type="Proteomes" id="UP000231586"/>
    </source>
</evidence>
<dbReference type="HAMAP" id="MF_00182">
    <property type="entry name" value="Formyl_trans"/>
    <property type="match status" value="1"/>
</dbReference>
<dbReference type="InterPro" id="IPR036477">
    <property type="entry name" value="Formyl_transf_N_sf"/>
</dbReference>
<dbReference type="GO" id="GO:0004479">
    <property type="term" value="F:methionyl-tRNA formyltransferase activity"/>
    <property type="evidence" value="ECO:0007669"/>
    <property type="project" value="UniProtKB-UniRule"/>
</dbReference>
<evidence type="ECO:0000256" key="5">
    <source>
        <dbReference type="HAMAP-Rule" id="MF_00182"/>
    </source>
</evidence>
<comment type="function">
    <text evidence="5">Attaches a formyl group to the free amino group of methionyl-tRNA(fMet). The formyl group appears to play a dual role in the initiator identity of N-formylmethionyl-tRNA by promoting its recognition by IF2 and preventing the misappropriation of this tRNA by the elongation apparatus.</text>
</comment>
<dbReference type="SUPFAM" id="SSF53328">
    <property type="entry name" value="Formyltransferase"/>
    <property type="match status" value="1"/>
</dbReference>
<keyword evidence="9" id="KW-1185">Reference proteome</keyword>
<gene>
    <name evidence="5" type="primary">fmt</name>
    <name evidence="8" type="ORF">CLV34_2780</name>
</gene>
<dbReference type="OrthoDB" id="9802815at2"/>
<dbReference type="SUPFAM" id="SSF50486">
    <property type="entry name" value="FMT C-terminal domain-like"/>
    <property type="match status" value="1"/>
</dbReference>
<evidence type="ECO:0000259" key="7">
    <source>
        <dbReference type="Pfam" id="PF02911"/>
    </source>
</evidence>
<dbReference type="GO" id="GO:0005829">
    <property type="term" value="C:cytosol"/>
    <property type="evidence" value="ECO:0007669"/>
    <property type="project" value="TreeGrafter"/>
</dbReference>
<dbReference type="Pfam" id="PF00551">
    <property type="entry name" value="Formyl_trans_N"/>
    <property type="match status" value="1"/>
</dbReference>
<evidence type="ECO:0000313" key="8">
    <source>
        <dbReference type="EMBL" id="PJI85597.1"/>
    </source>
</evidence>
<comment type="caution">
    <text evidence="8">The sequence shown here is derived from an EMBL/GenBank/DDBJ whole genome shotgun (WGS) entry which is preliminary data.</text>
</comment>
<dbReference type="RefSeq" id="WP_100350890.1">
    <property type="nucleotide sequence ID" value="NZ_PGTZ01000011.1"/>
</dbReference>
<dbReference type="InterPro" id="IPR044135">
    <property type="entry name" value="Met-tRNA-FMT_C"/>
</dbReference>
<accession>A0A2M8W3U2</accession>
<comment type="catalytic activity">
    <reaction evidence="5">
        <text>L-methionyl-tRNA(fMet) + (6R)-10-formyltetrahydrofolate = N-formyl-L-methionyl-tRNA(fMet) + (6S)-5,6,7,8-tetrahydrofolate + H(+)</text>
        <dbReference type="Rhea" id="RHEA:24380"/>
        <dbReference type="Rhea" id="RHEA-COMP:9952"/>
        <dbReference type="Rhea" id="RHEA-COMP:9953"/>
        <dbReference type="ChEBI" id="CHEBI:15378"/>
        <dbReference type="ChEBI" id="CHEBI:57453"/>
        <dbReference type="ChEBI" id="CHEBI:78530"/>
        <dbReference type="ChEBI" id="CHEBI:78844"/>
        <dbReference type="ChEBI" id="CHEBI:195366"/>
        <dbReference type="EC" id="2.1.2.9"/>
    </reaction>
</comment>
<dbReference type="AlphaFoldDB" id="A0A2M8W3U2"/>
<dbReference type="EC" id="2.1.2.9" evidence="2 5"/>
<evidence type="ECO:0000256" key="3">
    <source>
        <dbReference type="ARBA" id="ARBA00022679"/>
    </source>
</evidence>
<evidence type="ECO:0000256" key="2">
    <source>
        <dbReference type="ARBA" id="ARBA00012261"/>
    </source>
</evidence>
<dbReference type="Pfam" id="PF02911">
    <property type="entry name" value="Formyl_trans_C"/>
    <property type="match status" value="1"/>
</dbReference>
<sequence>MRLLFAGTPDVAVPSLEALLASHHEVVAVLTRADARAGRGRSLRPSPVRVRAEAAGLPVITDRPRTEGFADRVRDLGVDAAVVVAYGEILRRDVLDAVPHGWVNVHFSVLPAWRGAAPVQRAVLAGDEVTGVSTFLLEEGLDTGPVLGTMTETVRPRDTSGALLERLSTACTPLLLASLGALEDGTATPAAQPAEGVSLAPKLTADDAHVVWTHPALGVDRRVRACTPAPGAWTTLPDGTRLGLGPVKPRPDVTDLDPGQVRAGKREVLVGTATHAVELGEVSPVGKKQMVAADWARGARLDDTTVLGAAPATVGASA</sequence>
<dbReference type="Proteomes" id="UP000231586">
    <property type="component" value="Unassembled WGS sequence"/>
</dbReference>
<feature type="domain" description="Formyl transferase N-terminal" evidence="6">
    <location>
        <begin position="2"/>
        <end position="170"/>
    </location>
</feature>
<evidence type="ECO:0000256" key="4">
    <source>
        <dbReference type="ARBA" id="ARBA00022917"/>
    </source>
</evidence>
<dbReference type="InterPro" id="IPR011034">
    <property type="entry name" value="Formyl_transferase-like_C_sf"/>
</dbReference>
<comment type="similarity">
    <text evidence="1 5">Belongs to the Fmt family.</text>
</comment>
<proteinExistence type="inferred from homology"/>
<reference evidence="8 9" key="1">
    <citation type="submission" date="2017-11" db="EMBL/GenBank/DDBJ databases">
        <title>Genomic Encyclopedia of Archaeal and Bacterial Type Strains, Phase II (KMG-II): From Individual Species to Whole Genera.</title>
        <authorList>
            <person name="Goeker M."/>
        </authorList>
    </citation>
    <scope>NUCLEOTIDE SEQUENCE [LARGE SCALE GENOMIC DNA]</scope>
    <source>
        <strain evidence="8 9">DSM 22413</strain>
    </source>
</reference>
<dbReference type="InterPro" id="IPR041711">
    <property type="entry name" value="Met-tRNA-FMT_N"/>
</dbReference>
<dbReference type="PANTHER" id="PTHR11138">
    <property type="entry name" value="METHIONYL-TRNA FORMYLTRANSFERASE"/>
    <property type="match status" value="1"/>
</dbReference>
<dbReference type="InterPro" id="IPR005793">
    <property type="entry name" value="Formyl_trans_C"/>
</dbReference>
<dbReference type="PANTHER" id="PTHR11138:SF5">
    <property type="entry name" value="METHIONYL-TRNA FORMYLTRANSFERASE, MITOCHONDRIAL"/>
    <property type="match status" value="1"/>
</dbReference>
<evidence type="ECO:0000256" key="1">
    <source>
        <dbReference type="ARBA" id="ARBA00010699"/>
    </source>
</evidence>
<dbReference type="NCBIfam" id="TIGR00460">
    <property type="entry name" value="fmt"/>
    <property type="match status" value="1"/>
</dbReference>
<dbReference type="CDD" id="cd08646">
    <property type="entry name" value="FMT_core_Met-tRNA-FMT_N"/>
    <property type="match status" value="1"/>
</dbReference>
<keyword evidence="3 5" id="KW-0808">Transferase</keyword>
<feature type="binding site" evidence="5">
    <location>
        <begin position="108"/>
        <end position="111"/>
    </location>
    <ligand>
        <name>(6S)-5,6,7,8-tetrahydrofolate</name>
        <dbReference type="ChEBI" id="CHEBI:57453"/>
    </ligand>
</feature>
<evidence type="ECO:0000259" key="6">
    <source>
        <dbReference type="Pfam" id="PF00551"/>
    </source>
</evidence>
<dbReference type="EMBL" id="PGTZ01000011">
    <property type="protein sequence ID" value="PJI85597.1"/>
    <property type="molecule type" value="Genomic_DNA"/>
</dbReference>